<sequence>MLAESIIEEGPAFGLPTPTMIGQSITGVSSVFGLPAPTMIAEPVIAEPITRVSSVFGLPAPTMIAEPITEEGSVSGLPTPAMIAESITEEGPAFGLPTPANFAEIPAIRCRGCGKPPPISNYRELISLGLSREEAFIQLELVRNCCRQAVINLPKLPAGVTVDPYRPGAESGEPEIDGGDLGGKSQIMSLAPPPFE</sequence>
<gene>
    <name evidence="2" type="ORF">S01H1_27635</name>
</gene>
<organism evidence="2">
    <name type="scientific">marine sediment metagenome</name>
    <dbReference type="NCBI Taxonomy" id="412755"/>
    <lineage>
        <taxon>unclassified sequences</taxon>
        <taxon>metagenomes</taxon>
        <taxon>ecological metagenomes</taxon>
    </lineage>
</organism>
<feature type="non-terminal residue" evidence="2">
    <location>
        <position position="196"/>
    </location>
</feature>
<evidence type="ECO:0000313" key="2">
    <source>
        <dbReference type="EMBL" id="GAF91388.1"/>
    </source>
</evidence>
<accession>X0TCX4</accession>
<comment type="caution">
    <text evidence="2">The sequence shown here is derived from an EMBL/GenBank/DDBJ whole genome shotgun (WGS) entry which is preliminary data.</text>
</comment>
<reference evidence="2" key="1">
    <citation type="journal article" date="2014" name="Front. Microbiol.">
        <title>High frequency of phylogenetically diverse reductive dehalogenase-homologous genes in deep subseafloor sedimentary metagenomes.</title>
        <authorList>
            <person name="Kawai M."/>
            <person name="Futagami T."/>
            <person name="Toyoda A."/>
            <person name="Takaki Y."/>
            <person name="Nishi S."/>
            <person name="Hori S."/>
            <person name="Arai W."/>
            <person name="Tsubouchi T."/>
            <person name="Morono Y."/>
            <person name="Uchiyama I."/>
            <person name="Ito T."/>
            <person name="Fujiyama A."/>
            <person name="Inagaki F."/>
            <person name="Takami H."/>
        </authorList>
    </citation>
    <scope>NUCLEOTIDE SEQUENCE</scope>
    <source>
        <strain evidence="2">Expedition CK06-06</strain>
    </source>
</reference>
<protein>
    <submittedName>
        <fullName evidence="2">Uncharacterized protein</fullName>
    </submittedName>
</protein>
<feature type="region of interest" description="Disordered" evidence="1">
    <location>
        <begin position="166"/>
        <end position="196"/>
    </location>
</feature>
<proteinExistence type="predicted"/>
<dbReference type="AlphaFoldDB" id="X0TCX4"/>
<dbReference type="SUPFAM" id="SSF46924">
    <property type="entry name" value="RNA polymerase subunit RPB10"/>
    <property type="match status" value="1"/>
</dbReference>
<dbReference type="EMBL" id="BARS01016846">
    <property type="protein sequence ID" value="GAF91388.1"/>
    <property type="molecule type" value="Genomic_DNA"/>
</dbReference>
<name>X0TCX4_9ZZZZ</name>
<evidence type="ECO:0000256" key="1">
    <source>
        <dbReference type="SAM" id="MobiDB-lite"/>
    </source>
</evidence>
<dbReference type="InterPro" id="IPR023580">
    <property type="entry name" value="RNA_pol_su_RPB10"/>
</dbReference>